<proteinExistence type="predicted"/>
<keyword evidence="3" id="KW-1185">Reference proteome</keyword>
<sequence length="131" mass="14838">MDRSWLTADRRTRKFELGVDEFFMFAFENGINENQICCPCLKCANSKCWTTGIIRNHLFQHGIDETYTRWIWYGEGAYSVDGPDPTESAKYVLGTMPTTDGLYIVGASTRHCAITGDQSVITNLVLLLVEE</sequence>
<gene>
    <name evidence="2" type="ORF">POM88_023013</name>
</gene>
<organism evidence="2 3">
    <name type="scientific">Heracleum sosnowskyi</name>
    <dbReference type="NCBI Taxonomy" id="360622"/>
    <lineage>
        <taxon>Eukaryota</taxon>
        <taxon>Viridiplantae</taxon>
        <taxon>Streptophyta</taxon>
        <taxon>Embryophyta</taxon>
        <taxon>Tracheophyta</taxon>
        <taxon>Spermatophyta</taxon>
        <taxon>Magnoliopsida</taxon>
        <taxon>eudicotyledons</taxon>
        <taxon>Gunneridae</taxon>
        <taxon>Pentapetalae</taxon>
        <taxon>asterids</taxon>
        <taxon>campanulids</taxon>
        <taxon>Apiales</taxon>
        <taxon>Apiaceae</taxon>
        <taxon>Apioideae</taxon>
        <taxon>apioid superclade</taxon>
        <taxon>Tordylieae</taxon>
        <taxon>Tordyliinae</taxon>
        <taxon>Heracleum</taxon>
    </lineage>
</organism>
<reference evidence="2" key="2">
    <citation type="submission" date="2023-05" db="EMBL/GenBank/DDBJ databases">
        <authorList>
            <person name="Schelkunov M.I."/>
        </authorList>
    </citation>
    <scope>NUCLEOTIDE SEQUENCE</scope>
    <source>
        <strain evidence="2">Hsosn_3</strain>
        <tissue evidence="2">Leaf</tissue>
    </source>
</reference>
<dbReference type="Pfam" id="PF13963">
    <property type="entry name" value="Transpos_assoc"/>
    <property type="match status" value="1"/>
</dbReference>
<dbReference type="EMBL" id="JAUIZM010000005">
    <property type="protein sequence ID" value="KAK1385278.1"/>
    <property type="molecule type" value="Genomic_DNA"/>
</dbReference>
<dbReference type="InterPro" id="IPR029480">
    <property type="entry name" value="Transpos_assoc"/>
</dbReference>
<evidence type="ECO:0000313" key="3">
    <source>
        <dbReference type="Proteomes" id="UP001237642"/>
    </source>
</evidence>
<name>A0AAD8MVF2_9APIA</name>
<reference evidence="2" key="1">
    <citation type="submission" date="2023-02" db="EMBL/GenBank/DDBJ databases">
        <title>Genome of toxic invasive species Heracleum sosnowskyi carries increased number of genes despite the absence of recent whole-genome duplications.</title>
        <authorList>
            <person name="Schelkunov M."/>
            <person name="Shtratnikova V."/>
            <person name="Makarenko M."/>
            <person name="Klepikova A."/>
            <person name="Omelchenko D."/>
            <person name="Novikova G."/>
            <person name="Obukhova E."/>
            <person name="Bogdanov V."/>
            <person name="Penin A."/>
            <person name="Logacheva M."/>
        </authorList>
    </citation>
    <scope>NUCLEOTIDE SEQUENCE</scope>
    <source>
        <strain evidence="2">Hsosn_3</strain>
        <tissue evidence="2">Leaf</tissue>
    </source>
</reference>
<evidence type="ECO:0000259" key="1">
    <source>
        <dbReference type="Pfam" id="PF13963"/>
    </source>
</evidence>
<accession>A0AAD8MVF2</accession>
<dbReference type="Proteomes" id="UP001237642">
    <property type="component" value="Unassembled WGS sequence"/>
</dbReference>
<feature type="domain" description="Transposase-associated" evidence="1">
    <location>
        <begin position="3"/>
        <end position="75"/>
    </location>
</feature>
<evidence type="ECO:0000313" key="2">
    <source>
        <dbReference type="EMBL" id="KAK1385278.1"/>
    </source>
</evidence>
<protein>
    <recommendedName>
        <fullName evidence="1">Transposase-associated domain-containing protein</fullName>
    </recommendedName>
</protein>
<dbReference type="AlphaFoldDB" id="A0AAD8MVF2"/>
<comment type="caution">
    <text evidence="2">The sequence shown here is derived from an EMBL/GenBank/DDBJ whole genome shotgun (WGS) entry which is preliminary data.</text>
</comment>